<reference evidence="2 3" key="1">
    <citation type="submission" date="2020-08" db="EMBL/GenBank/DDBJ databases">
        <title>Sequencing the genomes of 1000 actinobacteria strains.</title>
        <authorList>
            <person name="Klenk H.-P."/>
        </authorList>
    </citation>
    <scope>NUCLEOTIDE SEQUENCE [LARGE SCALE GENOMIC DNA]</scope>
    <source>
        <strain evidence="2 3">DSM 28796</strain>
    </source>
</reference>
<dbReference type="RefSeq" id="WP_184324758.1">
    <property type="nucleotide sequence ID" value="NZ_JACHLZ010000001.1"/>
</dbReference>
<protein>
    <submittedName>
        <fullName evidence="2">Uncharacterized protein</fullName>
    </submittedName>
</protein>
<keyword evidence="1" id="KW-1133">Transmembrane helix</keyword>
<gene>
    <name evidence="2" type="ORF">HNR70_001072</name>
</gene>
<dbReference type="EMBL" id="JACHLZ010000001">
    <property type="protein sequence ID" value="MBB5831259.1"/>
    <property type="molecule type" value="Genomic_DNA"/>
</dbReference>
<dbReference type="Proteomes" id="UP000588158">
    <property type="component" value="Unassembled WGS sequence"/>
</dbReference>
<organism evidence="2 3">
    <name type="scientific">Brachybacterium aquaticum</name>
    <dbReference type="NCBI Taxonomy" id="1432564"/>
    <lineage>
        <taxon>Bacteria</taxon>
        <taxon>Bacillati</taxon>
        <taxon>Actinomycetota</taxon>
        <taxon>Actinomycetes</taxon>
        <taxon>Micrococcales</taxon>
        <taxon>Dermabacteraceae</taxon>
        <taxon>Brachybacterium</taxon>
    </lineage>
</organism>
<keyword evidence="1" id="KW-0472">Membrane</keyword>
<evidence type="ECO:0000256" key="1">
    <source>
        <dbReference type="SAM" id="Phobius"/>
    </source>
</evidence>
<name>A0A841A7U0_9MICO</name>
<keyword evidence="1" id="KW-0812">Transmembrane</keyword>
<keyword evidence="3" id="KW-1185">Reference proteome</keyword>
<proteinExistence type="predicted"/>
<evidence type="ECO:0000313" key="2">
    <source>
        <dbReference type="EMBL" id="MBB5831259.1"/>
    </source>
</evidence>
<accession>A0A841A7U0</accession>
<feature type="transmembrane region" description="Helical" evidence="1">
    <location>
        <begin position="37"/>
        <end position="57"/>
    </location>
</feature>
<dbReference type="AlphaFoldDB" id="A0A841A7U0"/>
<sequence length="59" mass="6098">MITLLSIVGALALLSFVAFVVLGLTRGWQDETARWVLRIAGGFAILCAVLGVLVAVVGG</sequence>
<evidence type="ECO:0000313" key="3">
    <source>
        <dbReference type="Proteomes" id="UP000588158"/>
    </source>
</evidence>
<comment type="caution">
    <text evidence="2">The sequence shown here is derived from an EMBL/GenBank/DDBJ whole genome shotgun (WGS) entry which is preliminary data.</text>
</comment>